<comment type="caution">
    <text evidence="1">The sequence shown here is derived from an EMBL/GenBank/DDBJ whole genome shotgun (WGS) entry which is preliminary data.</text>
</comment>
<sequence length="100" mass="11587">MVEREKVAFRAEAINELYGLPDKEDAYPCHQLINKPTEGLVRRMLGVIAWPCVDWESLANVYHATVKLQLYPHQLTIEASVWLFFIKIKILPMHHDEASV</sequence>
<proteinExistence type="predicted"/>
<accession>A0A5D3CEC6</accession>
<name>A0A5D3CEC6_CUCMM</name>
<dbReference type="Proteomes" id="UP000321947">
    <property type="component" value="Unassembled WGS sequence"/>
</dbReference>
<dbReference type="EMBL" id="SSTD01011544">
    <property type="protein sequence ID" value="TYK09554.1"/>
    <property type="molecule type" value="Genomic_DNA"/>
</dbReference>
<evidence type="ECO:0000313" key="2">
    <source>
        <dbReference type="Proteomes" id="UP000321947"/>
    </source>
</evidence>
<evidence type="ECO:0000313" key="1">
    <source>
        <dbReference type="EMBL" id="TYK09554.1"/>
    </source>
</evidence>
<gene>
    <name evidence="1" type="ORF">E5676_scaffold757G00370</name>
</gene>
<organism evidence="1 2">
    <name type="scientific">Cucumis melo var. makuwa</name>
    <name type="common">Oriental melon</name>
    <dbReference type="NCBI Taxonomy" id="1194695"/>
    <lineage>
        <taxon>Eukaryota</taxon>
        <taxon>Viridiplantae</taxon>
        <taxon>Streptophyta</taxon>
        <taxon>Embryophyta</taxon>
        <taxon>Tracheophyta</taxon>
        <taxon>Spermatophyta</taxon>
        <taxon>Magnoliopsida</taxon>
        <taxon>eudicotyledons</taxon>
        <taxon>Gunneridae</taxon>
        <taxon>Pentapetalae</taxon>
        <taxon>rosids</taxon>
        <taxon>fabids</taxon>
        <taxon>Cucurbitales</taxon>
        <taxon>Cucurbitaceae</taxon>
        <taxon>Benincaseae</taxon>
        <taxon>Cucumis</taxon>
    </lineage>
</organism>
<dbReference type="AlphaFoldDB" id="A0A5D3CEC6"/>
<reference evidence="1 2" key="1">
    <citation type="submission" date="2019-08" db="EMBL/GenBank/DDBJ databases">
        <title>Draft genome sequences of two oriental melons (Cucumis melo L. var makuwa).</title>
        <authorList>
            <person name="Kwon S.-Y."/>
        </authorList>
    </citation>
    <scope>NUCLEOTIDE SEQUENCE [LARGE SCALE GENOMIC DNA]</scope>
    <source>
        <strain evidence="2">cv. Chang Bougi</strain>
        <tissue evidence="1">Leaf</tissue>
    </source>
</reference>
<protein>
    <submittedName>
        <fullName evidence="1">Uncharacterized protein</fullName>
    </submittedName>
</protein>